<protein>
    <submittedName>
        <fullName evidence="2">Vir protein, putative</fullName>
    </submittedName>
</protein>
<sequence>MSRNTDEYDVCTLLSFWVYSRLFDVFKNKGEKKVNIVYGDLQRIWNEFIDHKLKKSENETCRPISEIVLYEDWRKTKDLYEYYLDYYPFYKTLAGYSQRCPEFYKYIESKNTVYDHFENRCPNDNTNVCPKFYNDSIKYNPKNVLQDLSCHNQILQERAADTSRGPQIGNGHSVSETESRGRSVDMNTVDASQNLSRKPKTVENVGNILLGVVATTMTSGALYRFTPLGGMIRNVLGWNNNNMGNFNGGDIRLYDYASEPFNPYSGAGEEHYIGYHPA</sequence>
<reference evidence="2 3" key="1">
    <citation type="submission" date="2016-07" db="EMBL/GenBank/DDBJ databases">
        <authorList>
            <consortium name="Pathogen Informatics"/>
        </authorList>
    </citation>
    <scope>NUCLEOTIDE SEQUENCE [LARGE SCALE GENOMIC DNA]</scope>
</reference>
<evidence type="ECO:0000313" key="3">
    <source>
        <dbReference type="Proteomes" id="UP000305196"/>
    </source>
</evidence>
<dbReference type="EMBL" id="LT615259">
    <property type="protein sequence ID" value="SCO70967.1"/>
    <property type="molecule type" value="Genomic_DNA"/>
</dbReference>
<accession>A0A1G4H7V5</accession>
<feature type="region of interest" description="Disordered" evidence="1">
    <location>
        <begin position="161"/>
        <end position="184"/>
    </location>
</feature>
<evidence type="ECO:0000256" key="1">
    <source>
        <dbReference type="SAM" id="MobiDB-lite"/>
    </source>
</evidence>
<proteinExistence type="predicted"/>
<name>A0A1G4H7V5_PLAVI</name>
<dbReference type="VEuPathDB" id="PlasmoDB:PVP01_0002840"/>
<dbReference type="InterPro" id="IPR008780">
    <property type="entry name" value="Plasmodium_Vir"/>
</dbReference>
<dbReference type="AlphaFoldDB" id="A0A1G4H7V5"/>
<dbReference type="Pfam" id="PF05795">
    <property type="entry name" value="Plasmodium_Vir"/>
    <property type="match status" value="1"/>
</dbReference>
<organism evidence="2 3">
    <name type="scientific">Plasmodium vivax</name>
    <name type="common">malaria parasite P. vivax</name>
    <dbReference type="NCBI Taxonomy" id="5855"/>
    <lineage>
        <taxon>Eukaryota</taxon>
        <taxon>Sar</taxon>
        <taxon>Alveolata</taxon>
        <taxon>Apicomplexa</taxon>
        <taxon>Aconoidasida</taxon>
        <taxon>Haemosporida</taxon>
        <taxon>Plasmodiidae</taxon>
        <taxon>Plasmodium</taxon>
        <taxon>Plasmodium (Plasmodium)</taxon>
    </lineage>
</organism>
<evidence type="ECO:0000313" key="2">
    <source>
        <dbReference type="EMBL" id="SCO70967.1"/>
    </source>
</evidence>
<dbReference type="Proteomes" id="UP000305196">
    <property type="component" value="Chromosome 4"/>
</dbReference>
<gene>
    <name evidence="2" type="ORF">PVC01_040005600</name>
</gene>